<dbReference type="AlphaFoldDB" id="A0AAN9XMB2"/>
<dbReference type="EMBL" id="JAYMYS010000003">
    <property type="protein sequence ID" value="KAK7398996.1"/>
    <property type="molecule type" value="Genomic_DNA"/>
</dbReference>
<organism evidence="1 2">
    <name type="scientific">Psophocarpus tetragonolobus</name>
    <name type="common">Winged bean</name>
    <name type="synonym">Dolichos tetragonolobus</name>
    <dbReference type="NCBI Taxonomy" id="3891"/>
    <lineage>
        <taxon>Eukaryota</taxon>
        <taxon>Viridiplantae</taxon>
        <taxon>Streptophyta</taxon>
        <taxon>Embryophyta</taxon>
        <taxon>Tracheophyta</taxon>
        <taxon>Spermatophyta</taxon>
        <taxon>Magnoliopsida</taxon>
        <taxon>eudicotyledons</taxon>
        <taxon>Gunneridae</taxon>
        <taxon>Pentapetalae</taxon>
        <taxon>rosids</taxon>
        <taxon>fabids</taxon>
        <taxon>Fabales</taxon>
        <taxon>Fabaceae</taxon>
        <taxon>Papilionoideae</taxon>
        <taxon>50 kb inversion clade</taxon>
        <taxon>NPAAA clade</taxon>
        <taxon>indigoferoid/millettioid clade</taxon>
        <taxon>Phaseoleae</taxon>
        <taxon>Psophocarpus</taxon>
    </lineage>
</organism>
<evidence type="ECO:0000313" key="2">
    <source>
        <dbReference type="Proteomes" id="UP001386955"/>
    </source>
</evidence>
<dbReference type="Proteomes" id="UP001386955">
    <property type="component" value="Unassembled WGS sequence"/>
</dbReference>
<sequence>MSSSLNADESQTIVTEVEKKLGRKGCVGSFDKYCYYSPLLVKNSWLLAGWEHTHSSCNADCPSRLGSFVIIEDCILPKLSKKTVPLGARDPHVCHNPRGALCCTWSLDFVV</sequence>
<protein>
    <submittedName>
        <fullName evidence="1">Uncharacterized protein</fullName>
    </submittedName>
</protein>
<gene>
    <name evidence="1" type="ORF">VNO78_10171</name>
</gene>
<name>A0AAN9XMB2_PSOTE</name>
<reference evidence="1 2" key="1">
    <citation type="submission" date="2024-01" db="EMBL/GenBank/DDBJ databases">
        <title>The genomes of 5 underutilized Papilionoideae crops provide insights into root nodulation and disease resistanc.</title>
        <authorList>
            <person name="Jiang F."/>
        </authorList>
    </citation>
    <scope>NUCLEOTIDE SEQUENCE [LARGE SCALE GENOMIC DNA]</scope>
    <source>
        <strain evidence="1">DUOXIRENSHENG_FW03</strain>
        <tissue evidence="1">Leaves</tissue>
    </source>
</reference>
<evidence type="ECO:0000313" key="1">
    <source>
        <dbReference type="EMBL" id="KAK7398996.1"/>
    </source>
</evidence>
<keyword evidence="2" id="KW-1185">Reference proteome</keyword>
<proteinExistence type="predicted"/>
<accession>A0AAN9XMB2</accession>
<comment type="caution">
    <text evidence="1">The sequence shown here is derived from an EMBL/GenBank/DDBJ whole genome shotgun (WGS) entry which is preliminary data.</text>
</comment>